<feature type="transmembrane region" description="Helical" evidence="1">
    <location>
        <begin position="65"/>
        <end position="81"/>
    </location>
</feature>
<comment type="caution">
    <text evidence="2">The sequence shown here is derived from an EMBL/GenBank/DDBJ whole genome shotgun (WGS) entry which is preliminary data.</text>
</comment>
<organism evidence="2 3">
    <name type="scientific">Eumeta variegata</name>
    <name type="common">Bagworm moth</name>
    <name type="synonym">Eumeta japonica</name>
    <dbReference type="NCBI Taxonomy" id="151549"/>
    <lineage>
        <taxon>Eukaryota</taxon>
        <taxon>Metazoa</taxon>
        <taxon>Ecdysozoa</taxon>
        <taxon>Arthropoda</taxon>
        <taxon>Hexapoda</taxon>
        <taxon>Insecta</taxon>
        <taxon>Pterygota</taxon>
        <taxon>Neoptera</taxon>
        <taxon>Endopterygota</taxon>
        <taxon>Lepidoptera</taxon>
        <taxon>Glossata</taxon>
        <taxon>Ditrysia</taxon>
        <taxon>Tineoidea</taxon>
        <taxon>Psychidae</taxon>
        <taxon>Oiketicinae</taxon>
        <taxon>Eumeta</taxon>
    </lineage>
</organism>
<name>A0A4C1U038_EUMVA</name>
<protein>
    <submittedName>
        <fullName evidence="2">Uncharacterized protein</fullName>
    </submittedName>
</protein>
<accession>A0A4C1U038</accession>
<evidence type="ECO:0000313" key="3">
    <source>
        <dbReference type="Proteomes" id="UP000299102"/>
    </source>
</evidence>
<evidence type="ECO:0000313" key="2">
    <source>
        <dbReference type="EMBL" id="GBP19600.1"/>
    </source>
</evidence>
<dbReference type="AlphaFoldDB" id="A0A4C1U038"/>
<keyword evidence="3" id="KW-1185">Reference proteome</keyword>
<proteinExistence type="predicted"/>
<reference evidence="2 3" key="1">
    <citation type="journal article" date="2019" name="Commun. Biol.">
        <title>The bagworm genome reveals a unique fibroin gene that provides high tensile strength.</title>
        <authorList>
            <person name="Kono N."/>
            <person name="Nakamura H."/>
            <person name="Ohtoshi R."/>
            <person name="Tomita M."/>
            <person name="Numata K."/>
            <person name="Arakawa K."/>
        </authorList>
    </citation>
    <scope>NUCLEOTIDE SEQUENCE [LARGE SCALE GENOMIC DNA]</scope>
</reference>
<keyword evidence="1" id="KW-0812">Transmembrane</keyword>
<keyword evidence="1" id="KW-1133">Transmembrane helix</keyword>
<dbReference type="EMBL" id="BGZK01000109">
    <property type="protein sequence ID" value="GBP19600.1"/>
    <property type="molecule type" value="Genomic_DNA"/>
</dbReference>
<evidence type="ECO:0000256" key="1">
    <source>
        <dbReference type="SAM" id="Phobius"/>
    </source>
</evidence>
<keyword evidence="1" id="KW-0472">Membrane</keyword>
<sequence>MAAIRSPRKSMAGDLPGCKSHRKSMALRYRLLLFSSTIAKNKNLCGTSRSTLVTCPTRSMNAPAVGPPVPALLTMLFLFVIR</sequence>
<dbReference type="Proteomes" id="UP000299102">
    <property type="component" value="Unassembled WGS sequence"/>
</dbReference>
<gene>
    <name evidence="2" type="ORF">EVAR_102149_1</name>
</gene>